<reference evidence="2 3" key="1">
    <citation type="submission" date="2019-11" db="EMBL/GenBank/DDBJ databases">
        <title>Whole genome sequence of Oryza granulata.</title>
        <authorList>
            <person name="Li W."/>
        </authorList>
    </citation>
    <scope>NUCLEOTIDE SEQUENCE [LARGE SCALE GENOMIC DNA]</scope>
    <source>
        <strain evidence="3">cv. Menghai</strain>
        <tissue evidence="2">Leaf</tissue>
    </source>
</reference>
<evidence type="ECO:0000256" key="1">
    <source>
        <dbReference type="SAM" id="MobiDB-lite"/>
    </source>
</evidence>
<name>A0A6G1DZR2_9ORYZ</name>
<protein>
    <recommendedName>
        <fullName evidence="4">Ubiquitin-like protease family profile domain-containing protein</fullName>
    </recommendedName>
</protein>
<evidence type="ECO:0000313" key="3">
    <source>
        <dbReference type="Proteomes" id="UP000479710"/>
    </source>
</evidence>
<gene>
    <name evidence="2" type="ORF">E2562_016976</name>
</gene>
<dbReference type="Proteomes" id="UP000479710">
    <property type="component" value="Unassembled WGS sequence"/>
</dbReference>
<keyword evidence="3" id="KW-1185">Reference proteome</keyword>
<feature type="compositionally biased region" description="Basic residues" evidence="1">
    <location>
        <begin position="199"/>
        <end position="210"/>
    </location>
</feature>
<evidence type="ECO:0000313" key="2">
    <source>
        <dbReference type="EMBL" id="KAF0917183.1"/>
    </source>
</evidence>
<organism evidence="2 3">
    <name type="scientific">Oryza meyeriana var. granulata</name>
    <dbReference type="NCBI Taxonomy" id="110450"/>
    <lineage>
        <taxon>Eukaryota</taxon>
        <taxon>Viridiplantae</taxon>
        <taxon>Streptophyta</taxon>
        <taxon>Embryophyta</taxon>
        <taxon>Tracheophyta</taxon>
        <taxon>Spermatophyta</taxon>
        <taxon>Magnoliopsida</taxon>
        <taxon>Liliopsida</taxon>
        <taxon>Poales</taxon>
        <taxon>Poaceae</taxon>
        <taxon>BOP clade</taxon>
        <taxon>Oryzoideae</taxon>
        <taxon>Oryzeae</taxon>
        <taxon>Oryzinae</taxon>
        <taxon>Oryza</taxon>
        <taxon>Oryza meyeriana</taxon>
    </lineage>
</organism>
<sequence>MFGAYHTDVDFNRSDNMVWVEFKELFQLYQRRDLDISILQLWHSSYRCRSTYTKVAFLDPGIVNFDKQLMIEAKIEDCLFNSLLKLKSGRSLRRYAMDASTFRIFEHEWILRQKAGTNLCGFYIMRYMLYFIEAGNDHSNAEKLGLDTSELLPRVIKSLINELCGFIRNHVVDLDGAYNLNKHPPRIQSSEPPTLPITSKKKPSKKRKTN</sequence>
<dbReference type="OrthoDB" id="681398at2759"/>
<dbReference type="EMBL" id="SPHZ02000005">
    <property type="protein sequence ID" value="KAF0917183.1"/>
    <property type="molecule type" value="Genomic_DNA"/>
</dbReference>
<feature type="region of interest" description="Disordered" evidence="1">
    <location>
        <begin position="182"/>
        <end position="210"/>
    </location>
</feature>
<proteinExistence type="predicted"/>
<evidence type="ECO:0008006" key="4">
    <source>
        <dbReference type="Google" id="ProtNLM"/>
    </source>
</evidence>
<accession>A0A6G1DZR2</accession>
<dbReference type="AlphaFoldDB" id="A0A6G1DZR2"/>
<comment type="caution">
    <text evidence="2">The sequence shown here is derived from an EMBL/GenBank/DDBJ whole genome shotgun (WGS) entry which is preliminary data.</text>
</comment>